<reference evidence="3 4" key="1">
    <citation type="submission" date="2018-05" db="EMBL/GenBank/DDBJ databases">
        <title>Complete Genome Sequences of Extremely Thermoacidophilic, Metal-Mobilizing Type-Strain Members of the Archaeal Family Sulfolobaceae: Acidianus brierleyi DSM-1651T, Acidianus sulfidivorans DSM-18786T, Metallosphaera hakonensis DSM-7519T, and Metallosphaera prunae DSM-10039T.</title>
        <authorList>
            <person name="Counts J.A."/>
            <person name="Kelly R.M."/>
        </authorList>
    </citation>
    <scope>NUCLEOTIDE SEQUENCE [LARGE SCALE GENOMIC DNA]</scope>
    <source>
        <strain evidence="3 4">DSM 1651</strain>
    </source>
</reference>
<dbReference type="AlphaFoldDB" id="A0A2U9IHE6"/>
<evidence type="ECO:0000313" key="3">
    <source>
        <dbReference type="EMBL" id="AWR95406.1"/>
    </source>
</evidence>
<evidence type="ECO:0000313" key="4">
    <source>
        <dbReference type="Proteomes" id="UP000248044"/>
    </source>
</evidence>
<feature type="domain" description="CRISPR type III-associated protein" evidence="2">
    <location>
        <begin position="35"/>
        <end position="164"/>
    </location>
</feature>
<dbReference type="Proteomes" id="UP000248044">
    <property type="component" value="Chromosome"/>
</dbReference>
<keyword evidence="4" id="KW-1185">Reference proteome</keyword>
<accession>A0A2U9IHE6</accession>
<dbReference type="GeneID" id="36833124"/>
<keyword evidence="1" id="KW-0051">Antiviral defense</keyword>
<gene>
    <name evidence="3" type="ORF">DFR85_13170</name>
</gene>
<dbReference type="GO" id="GO:0051607">
    <property type="term" value="P:defense response to virus"/>
    <property type="evidence" value="ECO:0007669"/>
    <property type="project" value="UniProtKB-KW"/>
</dbReference>
<protein>
    <recommendedName>
        <fullName evidence="2">CRISPR type III-associated protein domain-containing protein</fullName>
    </recommendedName>
</protein>
<dbReference type="OrthoDB" id="42733at2157"/>
<dbReference type="EMBL" id="CP029289">
    <property type="protein sequence ID" value="AWR95406.1"/>
    <property type="molecule type" value="Genomic_DNA"/>
</dbReference>
<name>A0A2U9IHE6_9CREN</name>
<dbReference type="Pfam" id="PF03787">
    <property type="entry name" value="RAMPs"/>
    <property type="match status" value="1"/>
</dbReference>
<sequence length="176" mass="19773">MKAYENTLKVNNLRGHINNASIDNYDVDLRAMLIEYDDKVYVIPGSSIRGLIRKNMKILNCNTSVLGSEFGEKSEMSKVIVGWGYITEKKKKKVRYGIKVDKEIGIVEKGALFSYEIIPSNIEIRFDITPLVELSKEERECLSKAMLLMKYSTIGWGGSKGIGIVEEVSVDDALLS</sequence>
<dbReference type="RefSeq" id="WP_110271284.1">
    <property type="nucleotide sequence ID" value="NZ_CP029289.2"/>
</dbReference>
<organism evidence="3 4">
    <name type="scientific">Acidianus brierleyi</name>
    <dbReference type="NCBI Taxonomy" id="41673"/>
    <lineage>
        <taxon>Archaea</taxon>
        <taxon>Thermoproteota</taxon>
        <taxon>Thermoprotei</taxon>
        <taxon>Sulfolobales</taxon>
        <taxon>Sulfolobaceae</taxon>
        <taxon>Acidianus</taxon>
    </lineage>
</organism>
<proteinExistence type="predicted"/>
<evidence type="ECO:0000259" key="2">
    <source>
        <dbReference type="Pfam" id="PF03787"/>
    </source>
</evidence>
<dbReference type="InterPro" id="IPR005537">
    <property type="entry name" value="RAMP_III_fam"/>
</dbReference>
<dbReference type="CDD" id="cd09726">
    <property type="entry name" value="RAMP_I_III"/>
    <property type="match status" value="1"/>
</dbReference>
<dbReference type="KEGG" id="abri:DFR85_13170"/>
<evidence type="ECO:0000256" key="1">
    <source>
        <dbReference type="ARBA" id="ARBA00023118"/>
    </source>
</evidence>